<dbReference type="EMBL" id="UGQT01000001">
    <property type="protein sequence ID" value="STZ62405.1"/>
    <property type="molecule type" value="Genomic_DNA"/>
</dbReference>
<keyword evidence="6 10" id="KW-0808">Transferase</keyword>
<dbReference type="InterPro" id="IPR007072">
    <property type="entry name" value="RNMT_CmcI"/>
</dbReference>
<sequence length="274" mass="31158">MLWHREKHTSRTSGRTPLALRREGPASRAPRDVATIRHMASTTFMSVKRLVNSGLAIFLYQPTGNEAEEYHKWYYNTFVWNKTSWLGVDCWKSVADMWNYQEILWELKPSLIIEFGSNRGGSALFFAHVVQRMGHPFTVLSVDINHRALDPAVLDDPNIVFVESSSVDAGVVDHIQRLKAEFPGPIFAILDSDHSKEHVLAEMTMLRPLLTRGDYLLVEDSCVNGHPILPGWGPGPYEAIEAYEDEFPGDYIHDVGREEKFGWTFAPNGFLIRT</sequence>
<evidence type="ECO:0000256" key="7">
    <source>
        <dbReference type="ARBA" id="ARBA00022729"/>
    </source>
</evidence>
<dbReference type="Pfam" id="PF04989">
    <property type="entry name" value="RMNT_CmcI"/>
    <property type="match status" value="1"/>
</dbReference>
<protein>
    <recommendedName>
        <fullName evidence="3">Rhamnosyl O-methyltransferase</fullName>
    </recommendedName>
</protein>
<feature type="compositionally biased region" description="Basic and acidic residues" evidence="9">
    <location>
        <begin position="20"/>
        <end position="30"/>
    </location>
</feature>
<keyword evidence="7" id="KW-0732">Signal</keyword>
<evidence type="ECO:0000256" key="9">
    <source>
        <dbReference type="SAM" id="MobiDB-lite"/>
    </source>
</evidence>
<comment type="function">
    <text evidence="1">Catalyzes the O-methylation of the hydroxyl group located on C-2 of the first rhamnosyl residue linked to the phenolic group of glycosylated phenolphthiocerol dimycocerosates (PGL) and p-hydroxybenzoic acid derivatives (p-HBAD).</text>
</comment>
<proteinExistence type="inferred from homology"/>
<dbReference type="Proteomes" id="UP000254978">
    <property type="component" value="Unassembled WGS sequence"/>
</dbReference>
<evidence type="ECO:0000256" key="8">
    <source>
        <dbReference type="ARBA" id="ARBA00023098"/>
    </source>
</evidence>
<organism evidence="10 11">
    <name type="scientific">Mycolicibacterium tokaiense</name>
    <dbReference type="NCBI Taxonomy" id="39695"/>
    <lineage>
        <taxon>Bacteria</taxon>
        <taxon>Bacillati</taxon>
        <taxon>Actinomycetota</taxon>
        <taxon>Actinomycetes</taxon>
        <taxon>Mycobacteriales</taxon>
        <taxon>Mycobacteriaceae</taxon>
        <taxon>Mycolicibacterium</taxon>
    </lineage>
</organism>
<evidence type="ECO:0000256" key="3">
    <source>
        <dbReference type="ARBA" id="ARBA00016626"/>
    </source>
</evidence>
<comment type="similarity">
    <text evidence="2">Belongs to the rhamnosyl O-methyltransferase family.</text>
</comment>
<feature type="compositionally biased region" description="Basic residues" evidence="9">
    <location>
        <begin position="1"/>
        <end position="10"/>
    </location>
</feature>
<dbReference type="GO" id="GO:0008168">
    <property type="term" value="F:methyltransferase activity"/>
    <property type="evidence" value="ECO:0007669"/>
    <property type="project" value="UniProtKB-KW"/>
</dbReference>
<dbReference type="Gene3D" id="3.40.50.150">
    <property type="entry name" value="Vaccinia Virus protein VP39"/>
    <property type="match status" value="1"/>
</dbReference>
<evidence type="ECO:0000256" key="2">
    <source>
        <dbReference type="ARBA" id="ARBA00007565"/>
    </source>
</evidence>
<accession>A0A378TRL1</accession>
<gene>
    <name evidence="10" type="ORF">NCTC10821_05974</name>
</gene>
<evidence type="ECO:0000256" key="4">
    <source>
        <dbReference type="ARBA" id="ARBA00022516"/>
    </source>
</evidence>
<dbReference type="GO" id="GO:0008610">
    <property type="term" value="P:lipid biosynthetic process"/>
    <property type="evidence" value="ECO:0007669"/>
    <property type="project" value="InterPro"/>
</dbReference>
<dbReference type="GO" id="GO:0005886">
    <property type="term" value="C:plasma membrane"/>
    <property type="evidence" value="ECO:0007669"/>
    <property type="project" value="TreeGrafter"/>
</dbReference>
<dbReference type="PANTHER" id="PTHR40048">
    <property type="entry name" value="RHAMNOSYL O-METHYLTRANSFERASE"/>
    <property type="match status" value="1"/>
</dbReference>
<evidence type="ECO:0000313" key="11">
    <source>
        <dbReference type="Proteomes" id="UP000254978"/>
    </source>
</evidence>
<evidence type="ECO:0000256" key="1">
    <source>
        <dbReference type="ARBA" id="ARBA00003116"/>
    </source>
</evidence>
<reference evidence="10 11" key="1">
    <citation type="submission" date="2018-06" db="EMBL/GenBank/DDBJ databases">
        <authorList>
            <consortium name="Pathogen Informatics"/>
            <person name="Doyle S."/>
        </authorList>
    </citation>
    <scope>NUCLEOTIDE SEQUENCE [LARGE SCALE GENOMIC DNA]</scope>
    <source>
        <strain evidence="10 11">NCTC10821</strain>
    </source>
</reference>
<feature type="region of interest" description="Disordered" evidence="9">
    <location>
        <begin position="1"/>
        <end position="30"/>
    </location>
</feature>
<keyword evidence="8" id="KW-0443">Lipid metabolism</keyword>
<keyword evidence="11" id="KW-1185">Reference proteome</keyword>
<dbReference type="InterPro" id="IPR029063">
    <property type="entry name" value="SAM-dependent_MTases_sf"/>
</dbReference>
<dbReference type="GO" id="GO:0032259">
    <property type="term" value="P:methylation"/>
    <property type="evidence" value="ECO:0007669"/>
    <property type="project" value="UniProtKB-KW"/>
</dbReference>
<dbReference type="PANTHER" id="PTHR40048:SF1">
    <property type="entry name" value="RHAMNOSYL O-METHYLTRANSFERASE"/>
    <property type="match status" value="1"/>
</dbReference>
<dbReference type="InterPro" id="IPR054932">
    <property type="entry name" value="RhmsylMtase"/>
</dbReference>
<dbReference type="AlphaFoldDB" id="A0A378TRL1"/>
<name>A0A378TRL1_9MYCO</name>
<keyword evidence="5 10" id="KW-0489">Methyltransferase</keyword>
<dbReference type="GO" id="GO:0071770">
    <property type="term" value="P:DIM/DIP cell wall layer assembly"/>
    <property type="evidence" value="ECO:0007669"/>
    <property type="project" value="TreeGrafter"/>
</dbReference>
<dbReference type="SUPFAM" id="SSF53335">
    <property type="entry name" value="S-adenosyl-L-methionine-dependent methyltransferases"/>
    <property type="match status" value="1"/>
</dbReference>
<dbReference type="NCBIfam" id="NF045824">
    <property type="entry name" value="RhmsylMtase"/>
    <property type="match status" value="1"/>
</dbReference>
<evidence type="ECO:0000256" key="6">
    <source>
        <dbReference type="ARBA" id="ARBA00022679"/>
    </source>
</evidence>
<keyword evidence="4" id="KW-0444">Lipid biosynthesis</keyword>
<evidence type="ECO:0000313" key="10">
    <source>
        <dbReference type="EMBL" id="STZ62405.1"/>
    </source>
</evidence>
<evidence type="ECO:0000256" key="5">
    <source>
        <dbReference type="ARBA" id="ARBA00022603"/>
    </source>
</evidence>